<dbReference type="RefSeq" id="WP_123896944.1">
    <property type="nucleotide sequence ID" value="NZ_RPFJ01000006.1"/>
</dbReference>
<accession>A0A3N4NVC7</accession>
<dbReference type="AlphaFoldDB" id="A0A3N4NVC7"/>
<sequence length="136" mass="16020">MINLDNKSIILFDGICNLCNNAVQFIIKRDKDNHFLFTSLQSDVAQDILLHFKLKNSDFDSIILIDNGKLFTKSTASLQISKKLDGLWKYLYVLIIIPEFIRDFFYTLLAQNRYKWFGKKETCMIPNKTIKNRFLE</sequence>
<organism evidence="1 2">
    <name type="scientific">Aureibaculum marinum</name>
    <dbReference type="NCBI Taxonomy" id="2487930"/>
    <lineage>
        <taxon>Bacteria</taxon>
        <taxon>Pseudomonadati</taxon>
        <taxon>Bacteroidota</taxon>
        <taxon>Flavobacteriia</taxon>
        <taxon>Flavobacteriales</taxon>
        <taxon>Flavobacteriaceae</taxon>
        <taxon>Aureibaculum</taxon>
    </lineage>
</organism>
<dbReference type="Pfam" id="PF04134">
    <property type="entry name" value="DCC1-like"/>
    <property type="match status" value="1"/>
</dbReference>
<dbReference type="PANTHER" id="PTHR33639:SF2">
    <property type="entry name" value="DUF393 DOMAIN-CONTAINING PROTEIN"/>
    <property type="match status" value="1"/>
</dbReference>
<comment type="caution">
    <text evidence="1">The sequence shown here is derived from an EMBL/GenBank/DDBJ whole genome shotgun (WGS) entry which is preliminary data.</text>
</comment>
<dbReference type="InterPro" id="IPR052927">
    <property type="entry name" value="DCC_oxidoreductase"/>
</dbReference>
<dbReference type="OrthoDB" id="9785438at2"/>
<evidence type="ECO:0000313" key="2">
    <source>
        <dbReference type="Proteomes" id="UP000270856"/>
    </source>
</evidence>
<dbReference type="GO" id="GO:0015035">
    <property type="term" value="F:protein-disulfide reductase activity"/>
    <property type="evidence" value="ECO:0007669"/>
    <property type="project" value="InterPro"/>
</dbReference>
<evidence type="ECO:0000313" key="1">
    <source>
        <dbReference type="EMBL" id="RPD98627.1"/>
    </source>
</evidence>
<dbReference type="EMBL" id="RPFJ01000006">
    <property type="protein sequence ID" value="RPD98627.1"/>
    <property type="molecule type" value="Genomic_DNA"/>
</dbReference>
<name>A0A3N4NVC7_9FLAO</name>
<dbReference type="Proteomes" id="UP000270856">
    <property type="component" value="Unassembled WGS sequence"/>
</dbReference>
<dbReference type="PANTHER" id="PTHR33639">
    <property type="entry name" value="THIOL-DISULFIDE OXIDOREDUCTASE DCC"/>
    <property type="match status" value="1"/>
</dbReference>
<gene>
    <name evidence="1" type="ORF">EGM88_05390</name>
</gene>
<protein>
    <submittedName>
        <fullName evidence="1">Thiol-disulfide oxidoreductase DCC family protein</fullName>
    </submittedName>
</protein>
<reference evidence="1 2" key="1">
    <citation type="submission" date="2018-11" db="EMBL/GenBank/DDBJ databases">
        <title>Aureibaculum marinum gen. nov., sp. nov., a member of the family Flavobacteriaceae isolated from the Bohai Sea.</title>
        <authorList>
            <person name="Ji X."/>
        </authorList>
    </citation>
    <scope>NUCLEOTIDE SEQUENCE [LARGE SCALE GENOMIC DNA]</scope>
    <source>
        <strain evidence="1 2">BH-SD17</strain>
    </source>
</reference>
<proteinExistence type="predicted"/>
<keyword evidence="2" id="KW-1185">Reference proteome</keyword>
<dbReference type="InterPro" id="IPR007263">
    <property type="entry name" value="DCC1-like"/>
</dbReference>